<dbReference type="HAMAP" id="MF_01131">
    <property type="entry name" value="Rex"/>
    <property type="match status" value="1"/>
</dbReference>
<evidence type="ECO:0000256" key="4">
    <source>
        <dbReference type="ARBA" id="ARBA00023027"/>
    </source>
</evidence>
<reference evidence="9 10" key="1">
    <citation type="submission" date="2020-07" db="EMBL/GenBank/DDBJ databases">
        <title>Sequencing the genomes of 1000 actinobacteria strains.</title>
        <authorList>
            <person name="Klenk H.-P."/>
        </authorList>
    </citation>
    <scope>NUCLEOTIDE SEQUENCE [LARGE SCALE GENOMIC DNA]</scope>
    <source>
        <strain evidence="9 10">DSM 29531</strain>
    </source>
</reference>
<dbReference type="InterPro" id="IPR058236">
    <property type="entry name" value="Rex_actinobacterial-type"/>
</dbReference>
<evidence type="ECO:0000256" key="5">
    <source>
        <dbReference type="ARBA" id="ARBA00023125"/>
    </source>
</evidence>
<name>A0A853D7Y4_9MICO</name>
<evidence type="ECO:0000313" key="9">
    <source>
        <dbReference type="EMBL" id="NYJ73516.1"/>
    </source>
</evidence>
<keyword evidence="6 7" id="KW-0804">Transcription</keyword>
<keyword evidence="2 7" id="KW-0678">Repressor</keyword>
<evidence type="ECO:0000313" key="10">
    <source>
        <dbReference type="Proteomes" id="UP000571817"/>
    </source>
</evidence>
<protein>
    <recommendedName>
        <fullName evidence="7">Redox-sensing transcriptional repressor Rex</fullName>
    </recommendedName>
</protein>
<dbReference type="GO" id="GO:0051775">
    <property type="term" value="P:response to redox state"/>
    <property type="evidence" value="ECO:0007669"/>
    <property type="project" value="InterPro"/>
</dbReference>
<keyword evidence="3 7" id="KW-0805">Transcription regulation</keyword>
<dbReference type="GO" id="GO:0003700">
    <property type="term" value="F:DNA-binding transcription factor activity"/>
    <property type="evidence" value="ECO:0007669"/>
    <property type="project" value="UniProtKB-UniRule"/>
</dbReference>
<dbReference type="SMART" id="SM00881">
    <property type="entry name" value="CoA_binding"/>
    <property type="match status" value="1"/>
</dbReference>
<proteinExistence type="inferred from homology"/>
<dbReference type="NCBIfam" id="NF003994">
    <property type="entry name" value="PRK05472.2-3"/>
    <property type="match status" value="1"/>
</dbReference>
<feature type="DNA-binding region" description="H-T-H motif" evidence="7">
    <location>
        <begin position="21"/>
        <end position="60"/>
    </location>
</feature>
<comment type="subcellular location">
    <subcellularLocation>
        <location evidence="7">Cytoplasm</location>
    </subcellularLocation>
</comment>
<keyword evidence="1 7" id="KW-0963">Cytoplasm</keyword>
<evidence type="ECO:0000256" key="3">
    <source>
        <dbReference type="ARBA" id="ARBA00023015"/>
    </source>
</evidence>
<dbReference type="GO" id="GO:0003677">
    <property type="term" value="F:DNA binding"/>
    <property type="evidence" value="ECO:0007669"/>
    <property type="project" value="UniProtKB-UniRule"/>
</dbReference>
<dbReference type="EMBL" id="JACCFW010000001">
    <property type="protein sequence ID" value="NYJ73516.1"/>
    <property type="molecule type" value="Genomic_DNA"/>
</dbReference>
<organism evidence="9 10">
    <name type="scientific">Allobranchiibius huperziae</name>
    <dbReference type="NCBI Taxonomy" id="1874116"/>
    <lineage>
        <taxon>Bacteria</taxon>
        <taxon>Bacillati</taxon>
        <taxon>Actinomycetota</taxon>
        <taxon>Actinomycetes</taxon>
        <taxon>Micrococcales</taxon>
        <taxon>Dermacoccaceae</taxon>
        <taxon>Allobranchiibius</taxon>
    </lineage>
</organism>
<sequence length="226" mass="23897">MTTDPMTRRDIPDATVARLPGYLRALHPLVSAGVEVVSSEELATIAGVRSAGLRKDLSYLGSYGVRGVGYDVERLASEITRQLGLQHPWSVAIIGMGNLGHALAAYSGFATRGFKVQWLVDRDPAVVGTTIAGMQVVDFEQFAASVTEQVIAVISTPPVAAQEVADAVVALGVRSILNFAPGVLNVPAHTQVRKVDLATELQILAFHEQRGKDDARLGADGIEASG</sequence>
<comment type="subunit">
    <text evidence="7">Homodimer.</text>
</comment>
<dbReference type="NCBIfam" id="NF003993">
    <property type="entry name" value="PRK05472.2-2"/>
    <property type="match status" value="1"/>
</dbReference>
<dbReference type="PANTHER" id="PTHR35786">
    <property type="entry name" value="REDOX-SENSING TRANSCRIPTIONAL REPRESSOR REX"/>
    <property type="match status" value="1"/>
</dbReference>
<dbReference type="NCBIfam" id="NF003996">
    <property type="entry name" value="PRK05472.2-5"/>
    <property type="match status" value="1"/>
</dbReference>
<dbReference type="InterPro" id="IPR036291">
    <property type="entry name" value="NAD(P)-bd_dom_sf"/>
</dbReference>
<dbReference type="NCBIfam" id="NF003995">
    <property type="entry name" value="PRK05472.2-4"/>
    <property type="match status" value="1"/>
</dbReference>
<dbReference type="GO" id="GO:0045892">
    <property type="term" value="P:negative regulation of DNA-templated transcription"/>
    <property type="evidence" value="ECO:0007669"/>
    <property type="project" value="InterPro"/>
</dbReference>
<keyword evidence="10" id="KW-1185">Reference proteome</keyword>
<dbReference type="PANTHER" id="PTHR35786:SF1">
    <property type="entry name" value="REDOX-SENSING TRANSCRIPTIONAL REPRESSOR REX 1"/>
    <property type="match status" value="1"/>
</dbReference>
<dbReference type="RefSeq" id="WP_218883514.1">
    <property type="nucleotide sequence ID" value="NZ_JACCFW010000001.1"/>
</dbReference>
<dbReference type="Gene3D" id="1.10.10.10">
    <property type="entry name" value="Winged helix-like DNA-binding domain superfamily/Winged helix DNA-binding domain"/>
    <property type="match status" value="1"/>
</dbReference>
<feature type="domain" description="CoA-binding" evidence="8">
    <location>
        <begin position="85"/>
        <end position="183"/>
    </location>
</feature>
<comment type="similarity">
    <text evidence="7">Belongs to the transcriptional regulatory Rex family.</text>
</comment>
<dbReference type="Pfam" id="PF02629">
    <property type="entry name" value="CoA_binding"/>
    <property type="match status" value="1"/>
</dbReference>
<keyword evidence="4 7" id="KW-0520">NAD</keyword>
<evidence type="ECO:0000256" key="1">
    <source>
        <dbReference type="ARBA" id="ARBA00022490"/>
    </source>
</evidence>
<dbReference type="Gene3D" id="3.40.50.720">
    <property type="entry name" value="NAD(P)-binding Rossmann-like Domain"/>
    <property type="match status" value="1"/>
</dbReference>
<gene>
    <name evidence="7" type="primary">rex</name>
    <name evidence="9" type="ORF">HNR15_000479</name>
</gene>
<dbReference type="InterPro" id="IPR036390">
    <property type="entry name" value="WH_DNA-bd_sf"/>
</dbReference>
<keyword evidence="5 7" id="KW-0238">DNA-binding</keyword>
<dbReference type="AlphaFoldDB" id="A0A853D7Y4"/>
<feature type="binding site" evidence="7">
    <location>
        <begin position="95"/>
        <end position="100"/>
    </location>
    <ligand>
        <name>NAD(+)</name>
        <dbReference type="ChEBI" id="CHEBI:57540"/>
    </ligand>
</feature>
<dbReference type="SUPFAM" id="SSF51735">
    <property type="entry name" value="NAD(P)-binding Rossmann-fold domains"/>
    <property type="match status" value="1"/>
</dbReference>
<dbReference type="InterPro" id="IPR022876">
    <property type="entry name" value="Tscrpt_rep_Rex"/>
</dbReference>
<comment type="caution">
    <text evidence="9">The sequence shown here is derived from an EMBL/GenBank/DDBJ whole genome shotgun (WGS) entry which is preliminary data.</text>
</comment>
<accession>A0A853D7Y4</accession>
<dbReference type="NCBIfam" id="NF003992">
    <property type="entry name" value="PRK05472.2-1"/>
    <property type="match status" value="1"/>
</dbReference>
<dbReference type="SUPFAM" id="SSF46785">
    <property type="entry name" value="Winged helix' DNA-binding domain"/>
    <property type="match status" value="1"/>
</dbReference>
<dbReference type="InterPro" id="IPR036388">
    <property type="entry name" value="WH-like_DNA-bd_sf"/>
</dbReference>
<evidence type="ECO:0000256" key="6">
    <source>
        <dbReference type="ARBA" id="ARBA00023163"/>
    </source>
</evidence>
<comment type="function">
    <text evidence="7">Modulates transcription in response to changes in cellular NADH/NAD(+) redox state.</text>
</comment>
<dbReference type="Proteomes" id="UP000571817">
    <property type="component" value="Unassembled WGS sequence"/>
</dbReference>
<dbReference type="GO" id="GO:0005737">
    <property type="term" value="C:cytoplasm"/>
    <property type="evidence" value="ECO:0007669"/>
    <property type="project" value="UniProtKB-SubCell"/>
</dbReference>
<dbReference type="InterPro" id="IPR009718">
    <property type="entry name" value="Rex_DNA-bd_C_dom"/>
</dbReference>
<dbReference type="InterPro" id="IPR003781">
    <property type="entry name" value="CoA-bd"/>
</dbReference>
<evidence type="ECO:0000259" key="8">
    <source>
        <dbReference type="SMART" id="SM00881"/>
    </source>
</evidence>
<evidence type="ECO:0000256" key="7">
    <source>
        <dbReference type="HAMAP-Rule" id="MF_01131"/>
    </source>
</evidence>
<evidence type="ECO:0000256" key="2">
    <source>
        <dbReference type="ARBA" id="ARBA00022491"/>
    </source>
</evidence>
<dbReference type="Pfam" id="PF06971">
    <property type="entry name" value="Put_DNA-bind_N"/>
    <property type="match status" value="1"/>
</dbReference>